<dbReference type="InterPro" id="IPR015797">
    <property type="entry name" value="NUDIX_hydrolase-like_dom_sf"/>
</dbReference>
<dbReference type="Pfam" id="PF00293">
    <property type="entry name" value="NUDIX"/>
    <property type="match status" value="1"/>
</dbReference>
<protein>
    <recommendedName>
        <fullName evidence="12">Oxidized purine nucleoside triphosphate hydrolase</fullName>
        <ecNumber evidence="11">3.6.1.56</ecNumber>
    </recommendedName>
    <alternativeName>
        <fullName evidence="16">2-hydroxy-dATP diphosphatase</fullName>
    </alternativeName>
    <alternativeName>
        <fullName evidence="15">7,8-dihydro-8-oxoguanine triphosphatase</fullName>
    </alternativeName>
    <alternativeName>
        <fullName evidence="14">8-oxo-dGTPase</fullName>
    </alternativeName>
    <alternativeName>
        <fullName evidence="17">Methylated purine nucleoside triphosphate hydrolase</fullName>
    </alternativeName>
    <alternativeName>
        <fullName evidence="13">Nucleoside diphosphate-linked moiety X motif 1</fullName>
    </alternativeName>
</protein>
<dbReference type="InterPro" id="IPR003563">
    <property type="entry name" value="8ODP"/>
</dbReference>
<evidence type="ECO:0000256" key="11">
    <source>
        <dbReference type="ARBA" id="ARBA00026103"/>
    </source>
</evidence>
<dbReference type="InterPro" id="IPR000086">
    <property type="entry name" value="NUDIX_hydrolase_dom"/>
</dbReference>
<comment type="catalytic activity">
    <reaction evidence="20">
        <text>N(6)-methyl-dATP + H2O = N(6)-methyl-dAMP + diphosphate + H(+)</text>
        <dbReference type="Rhea" id="RHEA:67604"/>
        <dbReference type="ChEBI" id="CHEBI:15377"/>
        <dbReference type="ChEBI" id="CHEBI:15378"/>
        <dbReference type="ChEBI" id="CHEBI:33019"/>
        <dbReference type="ChEBI" id="CHEBI:169976"/>
        <dbReference type="ChEBI" id="CHEBI:172872"/>
    </reaction>
    <physiologicalReaction direction="left-to-right" evidence="20">
        <dbReference type="Rhea" id="RHEA:67605"/>
    </physiologicalReaction>
</comment>
<comment type="catalytic activity">
    <reaction evidence="9">
        <text>8-oxo-dGTP + H2O = 8-oxo-dGMP + diphosphate + H(+)</text>
        <dbReference type="Rhea" id="RHEA:31575"/>
        <dbReference type="ChEBI" id="CHEBI:15377"/>
        <dbReference type="ChEBI" id="CHEBI:15378"/>
        <dbReference type="ChEBI" id="CHEBI:33019"/>
        <dbReference type="ChEBI" id="CHEBI:63224"/>
        <dbReference type="ChEBI" id="CHEBI:77896"/>
    </reaction>
    <physiologicalReaction direction="left-to-right" evidence="9">
        <dbReference type="Rhea" id="RHEA:31576"/>
    </physiologicalReaction>
</comment>
<dbReference type="PROSITE" id="PS00893">
    <property type="entry name" value="NUDIX_BOX"/>
    <property type="match status" value="1"/>
</dbReference>
<comment type="caution">
    <text evidence="23">The sequence shown here is derived from an EMBL/GenBank/DDBJ whole genome shotgun (WGS) entry which is preliminary data.</text>
</comment>
<dbReference type="PANTHER" id="PTHR43758">
    <property type="entry name" value="7,8-DIHYDRO-8-OXOGUANINE TRIPHOSPHATASE"/>
    <property type="match status" value="1"/>
</dbReference>
<evidence type="ECO:0000256" key="9">
    <source>
        <dbReference type="ARBA" id="ARBA00024486"/>
    </source>
</evidence>
<dbReference type="GO" id="GO:0008413">
    <property type="term" value="F:8-oxo-7,8-dihydroguanosine triphosphate pyrophosphatase activity"/>
    <property type="evidence" value="ECO:0007669"/>
    <property type="project" value="InterPro"/>
</dbReference>
<keyword evidence="5" id="KW-0378">Hydrolase</keyword>
<dbReference type="SUPFAM" id="SSF55811">
    <property type="entry name" value="Nudix"/>
    <property type="match status" value="1"/>
</dbReference>
<dbReference type="Gene3D" id="3.90.79.10">
    <property type="entry name" value="Nucleoside Triphosphate Pyrophosphohydrolase"/>
    <property type="match status" value="1"/>
</dbReference>
<comment type="catalytic activity">
    <reaction evidence="19">
        <text>O(6)-methyl-dGTP + H2O = O(6)-methyl-dGMP + diphosphate + H(+)</text>
        <dbReference type="Rhea" id="RHEA:67600"/>
        <dbReference type="ChEBI" id="CHEBI:15377"/>
        <dbReference type="ChEBI" id="CHEBI:15378"/>
        <dbReference type="ChEBI" id="CHEBI:33019"/>
        <dbReference type="ChEBI" id="CHEBI:169974"/>
        <dbReference type="ChEBI" id="CHEBI:169975"/>
    </reaction>
    <physiologicalReaction direction="left-to-right" evidence="19">
        <dbReference type="Rhea" id="RHEA:67601"/>
    </physiologicalReaction>
</comment>
<evidence type="ECO:0000313" key="23">
    <source>
        <dbReference type="EMBL" id="OGI86605.1"/>
    </source>
</evidence>
<evidence type="ECO:0000256" key="8">
    <source>
        <dbReference type="ARBA" id="ARBA00024459"/>
    </source>
</evidence>
<dbReference type="GO" id="GO:0008828">
    <property type="term" value="F:dATP diphosphatase activity"/>
    <property type="evidence" value="ECO:0007669"/>
    <property type="project" value="UniProtKB-EC"/>
</dbReference>
<dbReference type="PANTHER" id="PTHR43758:SF2">
    <property type="entry name" value="OXIDIZED PURINE NUCLEOSIDE TRIPHOSPHATE HYDROLASE"/>
    <property type="match status" value="1"/>
</dbReference>
<keyword evidence="6" id="KW-0460">Magnesium</keyword>
<evidence type="ECO:0000256" key="12">
    <source>
        <dbReference type="ARBA" id="ARBA00026218"/>
    </source>
</evidence>
<dbReference type="GO" id="GO:0046872">
    <property type="term" value="F:metal ion binding"/>
    <property type="evidence" value="ECO:0007669"/>
    <property type="project" value="UniProtKB-KW"/>
</dbReference>
<evidence type="ECO:0000256" key="18">
    <source>
        <dbReference type="ARBA" id="ARBA00048002"/>
    </source>
</evidence>
<dbReference type="CDD" id="cd03427">
    <property type="entry name" value="NUDIX_MTH1_Nudt1"/>
    <property type="match status" value="1"/>
</dbReference>
<comment type="subunit">
    <text evidence="3">Monomer.</text>
</comment>
<comment type="catalytic activity">
    <reaction evidence="18">
        <text>N(6)-methyl-ATP + H2O = N(6)-methyl-AMP + diphosphate + H(+)</text>
        <dbReference type="Rhea" id="RHEA:67608"/>
        <dbReference type="ChEBI" id="CHEBI:15377"/>
        <dbReference type="ChEBI" id="CHEBI:15378"/>
        <dbReference type="ChEBI" id="CHEBI:33019"/>
        <dbReference type="ChEBI" id="CHEBI:144842"/>
        <dbReference type="ChEBI" id="CHEBI:172873"/>
    </reaction>
    <physiologicalReaction direction="left-to-right" evidence="18">
        <dbReference type="Rhea" id="RHEA:67609"/>
    </physiologicalReaction>
</comment>
<comment type="catalytic activity">
    <reaction evidence="10">
        <text>2-oxo-ATP + H2O = 2-oxo-AMP + diphosphate + H(+)</text>
        <dbReference type="Rhea" id="RHEA:67392"/>
        <dbReference type="ChEBI" id="CHEBI:15377"/>
        <dbReference type="ChEBI" id="CHEBI:15378"/>
        <dbReference type="ChEBI" id="CHEBI:33019"/>
        <dbReference type="ChEBI" id="CHEBI:71395"/>
        <dbReference type="ChEBI" id="CHEBI:172878"/>
    </reaction>
    <physiologicalReaction direction="left-to-right" evidence="10">
        <dbReference type="Rhea" id="RHEA:67393"/>
    </physiologicalReaction>
</comment>
<evidence type="ECO:0000256" key="7">
    <source>
        <dbReference type="ARBA" id="ARBA00024448"/>
    </source>
</evidence>
<dbReference type="PRINTS" id="PR01403">
    <property type="entry name" value="8OXTPHPHTASE"/>
</dbReference>
<evidence type="ECO:0000256" key="6">
    <source>
        <dbReference type="ARBA" id="ARBA00022842"/>
    </source>
</evidence>
<evidence type="ECO:0000256" key="19">
    <source>
        <dbReference type="ARBA" id="ARBA00048894"/>
    </source>
</evidence>
<comment type="function">
    <text evidence="21">Oxidized purine nucleoside triphosphate hydrolase which is a prominent sanitizer of the oxidized nucleotide pool. Catalyzes the hydrolysis of 2-oxo-dATP (2-hydroxy-dATP) into 2-oxo-dAMP. Also has a significant hydrolase activity toward 2-oxo-ATP, 8-oxo-dGTP and 8-oxo-dATP. Through the hydrolysis of oxidized purine nucleoside triphosphates, prevents their incorporation into DNA and the subsequent transversions A:T to C:G and G:C to T:A. Also catalyzes the hydrolysis of methylated purine nucleoside triphosphate preventing their integration into DNA. Through this antimutagenic activity protects cells from oxidative stress.</text>
</comment>
<comment type="catalytic activity">
    <reaction evidence="8">
        <text>2-oxo-dATP + H2O = 2-oxo-dAMP + diphosphate + H(+)</text>
        <dbReference type="Rhea" id="RHEA:31583"/>
        <dbReference type="ChEBI" id="CHEBI:15377"/>
        <dbReference type="ChEBI" id="CHEBI:15378"/>
        <dbReference type="ChEBI" id="CHEBI:33019"/>
        <dbReference type="ChEBI" id="CHEBI:63212"/>
        <dbReference type="ChEBI" id="CHEBI:77897"/>
        <dbReference type="EC" id="3.6.1.56"/>
    </reaction>
    <physiologicalReaction direction="left-to-right" evidence="8">
        <dbReference type="Rhea" id="RHEA:31584"/>
    </physiologicalReaction>
</comment>
<evidence type="ECO:0000256" key="17">
    <source>
        <dbReference type="ARBA" id="ARBA00032071"/>
    </source>
</evidence>
<dbReference type="AlphaFoldDB" id="A0A1F6WY01"/>
<sequence>MQNTTLLFLIKKKDNEISHICLAMKKRSFGAGRWNGIGGKLNDSESIEDAVMRETKEEIGVIVKNFKKIAELNFTFPHKSSWNQLTHVYFCEDWEQEPQESEEMNPSWFLVDNLPFSQMWPDDIFWLPRVIKGELVKGSFTFGENDIVLEQMVEAIECF</sequence>
<proteinExistence type="inferred from homology"/>
<dbReference type="EC" id="3.6.1.56" evidence="11"/>
<evidence type="ECO:0000256" key="21">
    <source>
        <dbReference type="ARBA" id="ARBA00053094"/>
    </source>
</evidence>
<organism evidence="23 24">
    <name type="scientific">Candidatus Nomurabacteria bacterium RIFCSPLOWO2_01_FULL_41_12</name>
    <dbReference type="NCBI Taxonomy" id="1801774"/>
    <lineage>
        <taxon>Bacteria</taxon>
        <taxon>Candidatus Nomuraibacteriota</taxon>
    </lineage>
</organism>
<reference evidence="23 24" key="1">
    <citation type="journal article" date="2016" name="Nat. Commun.">
        <title>Thousands of microbial genomes shed light on interconnected biogeochemical processes in an aquifer system.</title>
        <authorList>
            <person name="Anantharaman K."/>
            <person name="Brown C.T."/>
            <person name="Hug L.A."/>
            <person name="Sharon I."/>
            <person name="Castelle C.J."/>
            <person name="Probst A.J."/>
            <person name="Thomas B.C."/>
            <person name="Singh A."/>
            <person name="Wilkins M.J."/>
            <person name="Karaoz U."/>
            <person name="Brodie E.L."/>
            <person name="Williams K.H."/>
            <person name="Hubbard S.S."/>
            <person name="Banfield J.F."/>
        </authorList>
    </citation>
    <scope>NUCLEOTIDE SEQUENCE [LARGE SCALE GENOMIC DNA]</scope>
</reference>
<evidence type="ECO:0000256" key="1">
    <source>
        <dbReference type="ARBA" id="ARBA00001946"/>
    </source>
</evidence>
<dbReference type="STRING" id="1801774.A3A05_01040"/>
<dbReference type="GO" id="GO:0005737">
    <property type="term" value="C:cytoplasm"/>
    <property type="evidence" value="ECO:0007669"/>
    <property type="project" value="TreeGrafter"/>
</dbReference>
<comment type="similarity">
    <text evidence="2">Belongs to the Nudix hydrolase family.</text>
</comment>
<feature type="domain" description="Nudix hydrolase" evidence="22">
    <location>
        <begin position="1"/>
        <end position="132"/>
    </location>
</feature>
<name>A0A1F6WY01_9BACT</name>
<evidence type="ECO:0000256" key="16">
    <source>
        <dbReference type="ARBA" id="ARBA00031927"/>
    </source>
</evidence>
<evidence type="ECO:0000313" key="24">
    <source>
        <dbReference type="Proteomes" id="UP000176187"/>
    </source>
</evidence>
<evidence type="ECO:0000256" key="4">
    <source>
        <dbReference type="ARBA" id="ARBA00022723"/>
    </source>
</evidence>
<evidence type="ECO:0000256" key="5">
    <source>
        <dbReference type="ARBA" id="ARBA00022801"/>
    </source>
</evidence>
<evidence type="ECO:0000256" key="14">
    <source>
        <dbReference type="ARBA" id="ARBA00030634"/>
    </source>
</evidence>
<evidence type="ECO:0000259" key="22">
    <source>
        <dbReference type="PROSITE" id="PS51462"/>
    </source>
</evidence>
<evidence type="ECO:0000256" key="20">
    <source>
        <dbReference type="ARBA" id="ARBA00049032"/>
    </source>
</evidence>
<gene>
    <name evidence="23" type="ORF">A3A05_01040</name>
</gene>
<dbReference type="EMBL" id="MFUY01000002">
    <property type="protein sequence ID" value="OGI86605.1"/>
    <property type="molecule type" value="Genomic_DNA"/>
</dbReference>
<evidence type="ECO:0000256" key="10">
    <source>
        <dbReference type="ARBA" id="ARBA00024596"/>
    </source>
</evidence>
<keyword evidence="4" id="KW-0479">Metal-binding</keyword>
<evidence type="ECO:0000256" key="13">
    <source>
        <dbReference type="ARBA" id="ARBA00029673"/>
    </source>
</evidence>
<comment type="cofactor">
    <cofactor evidence="1">
        <name>Mg(2+)</name>
        <dbReference type="ChEBI" id="CHEBI:18420"/>
    </cofactor>
</comment>
<dbReference type="PROSITE" id="PS51462">
    <property type="entry name" value="NUDIX"/>
    <property type="match status" value="1"/>
</dbReference>
<dbReference type="InterPro" id="IPR020084">
    <property type="entry name" value="NUDIX_hydrolase_CS"/>
</dbReference>
<evidence type="ECO:0000256" key="3">
    <source>
        <dbReference type="ARBA" id="ARBA00011245"/>
    </source>
</evidence>
<evidence type="ECO:0000256" key="2">
    <source>
        <dbReference type="ARBA" id="ARBA00005582"/>
    </source>
</evidence>
<dbReference type="Proteomes" id="UP000176187">
    <property type="component" value="Unassembled WGS sequence"/>
</dbReference>
<dbReference type="GO" id="GO:0042262">
    <property type="term" value="P:DNA protection"/>
    <property type="evidence" value="ECO:0007669"/>
    <property type="project" value="InterPro"/>
</dbReference>
<comment type="catalytic activity">
    <reaction evidence="7">
        <text>8-oxo-dATP + H2O = 8-oxo-dAMP + diphosphate + H(+)</text>
        <dbReference type="Rhea" id="RHEA:65396"/>
        <dbReference type="ChEBI" id="CHEBI:15377"/>
        <dbReference type="ChEBI" id="CHEBI:15378"/>
        <dbReference type="ChEBI" id="CHEBI:33019"/>
        <dbReference type="ChEBI" id="CHEBI:71361"/>
        <dbReference type="ChEBI" id="CHEBI:172871"/>
    </reaction>
    <physiologicalReaction direction="left-to-right" evidence="7">
        <dbReference type="Rhea" id="RHEA:65397"/>
    </physiologicalReaction>
</comment>
<evidence type="ECO:0000256" key="15">
    <source>
        <dbReference type="ARBA" id="ARBA00030682"/>
    </source>
</evidence>
<accession>A0A1F6WY01</accession>